<dbReference type="Proteomes" id="UP000254133">
    <property type="component" value="Unassembled WGS sequence"/>
</dbReference>
<gene>
    <name evidence="1" type="ORF">NCTC9426_01939</name>
</gene>
<reference evidence="1 2" key="1">
    <citation type="submission" date="2018-06" db="EMBL/GenBank/DDBJ databases">
        <authorList>
            <consortium name="Pathogen Informatics"/>
            <person name="Doyle S."/>
        </authorList>
    </citation>
    <scope>NUCLEOTIDE SEQUENCE [LARGE SCALE GENOMIC DNA]</scope>
    <source>
        <strain evidence="1 2">NCTC9426</strain>
    </source>
</reference>
<accession>A0A378PXI2</accession>
<dbReference type="AlphaFoldDB" id="A0A378PXI2"/>
<evidence type="ECO:0000313" key="1">
    <source>
        <dbReference type="EMBL" id="STY93219.1"/>
    </source>
</evidence>
<proteinExistence type="predicted"/>
<evidence type="ECO:0000313" key="2">
    <source>
        <dbReference type="Proteomes" id="UP000254133"/>
    </source>
</evidence>
<sequence>MVNAMIETFWLANRGRSYLSSMTVIPLPLTVGQVSDVLAVYPLPLNREWIDRAVFAIDDEYLNMVQDN</sequence>
<organism evidence="1 2">
    <name type="scientific">Moraxella bovis</name>
    <dbReference type="NCBI Taxonomy" id="476"/>
    <lineage>
        <taxon>Bacteria</taxon>
        <taxon>Pseudomonadati</taxon>
        <taxon>Pseudomonadota</taxon>
        <taxon>Gammaproteobacteria</taxon>
        <taxon>Moraxellales</taxon>
        <taxon>Moraxellaceae</taxon>
        <taxon>Moraxella</taxon>
    </lineage>
</organism>
<dbReference type="EMBL" id="UGPZ01000003">
    <property type="protein sequence ID" value="STY93219.1"/>
    <property type="molecule type" value="Genomic_DNA"/>
</dbReference>
<protein>
    <submittedName>
        <fullName evidence="1">Uncharacterized protein</fullName>
    </submittedName>
</protein>
<name>A0A378PXI2_MORBO</name>